<comment type="caution">
    <text evidence="1">The sequence shown here is derived from an EMBL/GenBank/DDBJ whole genome shotgun (WGS) entry which is preliminary data.</text>
</comment>
<keyword evidence="2" id="KW-1185">Reference proteome</keyword>
<organism evidence="1 2">
    <name type="scientific">Phytophthora megakarya</name>
    <dbReference type="NCBI Taxonomy" id="4795"/>
    <lineage>
        <taxon>Eukaryota</taxon>
        <taxon>Sar</taxon>
        <taxon>Stramenopiles</taxon>
        <taxon>Oomycota</taxon>
        <taxon>Peronosporomycetes</taxon>
        <taxon>Peronosporales</taxon>
        <taxon>Peronosporaceae</taxon>
        <taxon>Phytophthora</taxon>
    </lineage>
</organism>
<dbReference type="Pfam" id="PF12796">
    <property type="entry name" value="Ank_2"/>
    <property type="match status" value="1"/>
</dbReference>
<proteinExistence type="predicted"/>
<dbReference type="EMBL" id="NBNE01002068">
    <property type="protein sequence ID" value="OWZ11650.1"/>
    <property type="molecule type" value="Genomic_DNA"/>
</dbReference>
<dbReference type="Proteomes" id="UP000198211">
    <property type="component" value="Unassembled WGS sequence"/>
</dbReference>
<sequence>MTNRSVLDSEEGSSDSIKMQDLRSRGDMWDVCRSGDLERLEILVKLYGCSKEKWELSELKRTLLHEACENQHLQIVFFLISTMAIPVLAQDTSGGTALHCAARRGYLDMFTVEKTRK</sequence>
<evidence type="ECO:0000313" key="1">
    <source>
        <dbReference type="EMBL" id="OWZ11650.1"/>
    </source>
</evidence>
<accession>A0A225W483</accession>
<dbReference type="AlphaFoldDB" id="A0A225W483"/>
<dbReference type="InterPro" id="IPR002110">
    <property type="entry name" value="Ankyrin_rpt"/>
</dbReference>
<name>A0A225W483_9STRA</name>
<dbReference type="Gene3D" id="1.25.40.20">
    <property type="entry name" value="Ankyrin repeat-containing domain"/>
    <property type="match status" value="1"/>
</dbReference>
<evidence type="ECO:0000313" key="2">
    <source>
        <dbReference type="Proteomes" id="UP000198211"/>
    </source>
</evidence>
<gene>
    <name evidence="1" type="ORF">PHMEG_00015299</name>
</gene>
<reference evidence="2" key="1">
    <citation type="submission" date="2017-03" db="EMBL/GenBank/DDBJ databases">
        <title>Phytopthora megakarya and P. palmivora, two closely related causual agents of cacao black pod achieved similar genome size and gene model numbers by different mechanisms.</title>
        <authorList>
            <person name="Ali S."/>
            <person name="Shao J."/>
            <person name="Larry D.J."/>
            <person name="Kronmiller B."/>
            <person name="Shen D."/>
            <person name="Strem M.D."/>
            <person name="Melnick R.L."/>
            <person name="Guiltinan M.J."/>
            <person name="Tyler B.M."/>
            <person name="Meinhardt L.W."/>
            <person name="Bailey B.A."/>
        </authorList>
    </citation>
    <scope>NUCLEOTIDE SEQUENCE [LARGE SCALE GENOMIC DNA]</scope>
    <source>
        <strain evidence="2">zdho120</strain>
    </source>
</reference>
<dbReference type="STRING" id="4795.A0A225W483"/>
<protein>
    <submittedName>
        <fullName evidence="1">Uncharacterized protein</fullName>
    </submittedName>
</protein>
<dbReference type="SUPFAM" id="SSF48403">
    <property type="entry name" value="Ankyrin repeat"/>
    <property type="match status" value="1"/>
</dbReference>
<dbReference type="InterPro" id="IPR036770">
    <property type="entry name" value="Ankyrin_rpt-contain_sf"/>
</dbReference>
<dbReference type="OrthoDB" id="79255at2759"/>